<dbReference type="PANTHER" id="PTHR31468:SF11">
    <property type="entry name" value="1,3-BETA-GLUCANOSYLTRANSFERASE"/>
    <property type="match status" value="1"/>
</dbReference>
<dbReference type="Pfam" id="PF07983">
    <property type="entry name" value="X8"/>
    <property type="match status" value="1"/>
</dbReference>
<keyword evidence="6 8" id="KW-0449">Lipoprotein</keyword>
<reference evidence="11" key="2">
    <citation type="journal article" date="2023" name="IMA Fungus">
        <title>Comparative genomic study of the Penicillium genus elucidates a diverse pangenome and 15 lateral gene transfer events.</title>
        <authorList>
            <person name="Petersen C."/>
            <person name="Sorensen T."/>
            <person name="Nielsen M.R."/>
            <person name="Sondergaard T.E."/>
            <person name="Sorensen J.L."/>
            <person name="Fitzpatrick D.A."/>
            <person name="Frisvad J.C."/>
            <person name="Nielsen K.L."/>
        </authorList>
    </citation>
    <scope>NUCLEOTIDE SEQUENCE</scope>
    <source>
        <strain evidence="11">IBT 29677</strain>
    </source>
</reference>
<dbReference type="FunFam" id="3.20.20.80:FF:000038">
    <property type="entry name" value="1,3-beta-glucanosyltransferase"/>
    <property type="match status" value="1"/>
</dbReference>
<evidence type="ECO:0000256" key="9">
    <source>
        <dbReference type="SAM" id="Phobius"/>
    </source>
</evidence>
<dbReference type="AlphaFoldDB" id="A0A9W9SJX4"/>
<keyword evidence="8" id="KW-0336">GPI-anchor</keyword>
<evidence type="ECO:0000256" key="5">
    <source>
        <dbReference type="ARBA" id="ARBA00023180"/>
    </source>
</evidence>
<evidence type="ECO:0000256" key="7">
    <source>
        <dbReference type="ARBA" id="ARBA00025026"/>
    </source>
</evidence>
<keyword evidence="5" id="KW-0325">Glycoprotein</keyword>
<evidence type="ECO:0000313" key="11">
    <source>
        <dbReference type="EMBL" id="KAJ5379547.1"/>
    </source>
</evidence>
<evidence type="ECO:0000256" key="6">
    <source>
        <dbReference type="ARBA" id="ARBA00023288"/>
    </source>
</evidence>
<accession>A0A9W9SJX4</accession>
<comment type="caution">
    <text evidence="11">The sequence shown here is derived from an EMBL/GenBank/DDBJ whole genome shotgun (WGS) entry which is preliminary data.</text>
</comment>
<dbReference type="SUPFAM" id="SSF51445">
    <property type="entry name" value="(Trans)glycosidases"/>
    <property type="match status" value="1"/>
</dbReference>
<keyword evidence="8" id="KW-0808">Transferase</keyword>
<keyword evidence="9" id="KW-0812">Transmembrane</keyword>
<dbReference type="GO" id="GO:0042124">
    <property type="term" value="F:1,3-beta-glucanosyltransferase activity"/>
    <property type="evidence" value="ECO:0007669"/>
    <property type="project" value="TreeGrafter"/>
</dbReference>
<dbReference type="Gene3D" id="1.20.58.1040">
    <property type="match status" value="1"/>
</dbReference>
<comment type="similarity">
    <text evidence="2 8">Belongs to the glycosyl hydrolase 72 family.</text>
</comment>
<dbReference type="EC" id="2.4.1.-" evidence="8"/>
<evidence type="ECO:0000256" key="4">
    <source>
        <dbReference type="ARBA" id="ARBA00023157"/>
    </source>
</evidence>
<evidence type="ECO:0000256" key="8">
    <source>
        <dbReference type="RuleBase" id="RU361209"/>
    </source>
</evidence>
<dbReference type="InterPro" id="IPR017853">
    <property type="entry name" value="GH"/>
</dbReference>
<dbReference type="SMART" id="SM00768">
    <property type="entry name" value="X8"/>
    <property type="match status" value="1"/>
</dbReference>
<dbReference type="EMBL" id="JAPZBU010000011">
    <property type="protein sequence ID" value="KAJ5379547.1"/>
    <property type="molecule type" value="Genomic_DNA"/>
</dbReference>
<keyword evidence="12" id="KW-1185">Reference proteome</keyword>
<dbReference type="GO" id="GO:0031505">
    <property type="term" value="P:fungal-type cell wall organization"/>
    <property type="evidence" value="ECO:0007669"/>
    <property type="project" value="TreeGrafter"/>
</dbReference>
<feature type="domain" description="X8" evidence="10">
    <location>
        <begin position="365"/>
        <end position="455"/>
    </location>
</feature>
<keyword evidence="3" id="KW-0732">Signal</keyword>
<dbReference type="PANTHER" id="PTHR31468">
    <property type="entry name" value="1,3-BETA-GLUCANOSYLTRANSFERASE GAS1"/>
    <property type="match status" value="1"/>
</dbReference>
<dbReference type="InterPro" id="IPR012946">
    <property type="entry name" value="X8"/>
</dbReference>
<feature type="transmembrane region" description="Helical" evidence="9">
    <location>
        <begin position="488"/>
        <end position="513"/>
    </location>
</feature>
<dbReference type="GO" id="GO:0098552">
    <property type="term" value="C:side of membrane"/>
    <property type="evidence" value="ECO:0007669"/>
    <property type="project" value="UniProtKB-KW"/>
</dbReference>
<evidence type="ECO:0000256" key="2">
    <source>
        <dbReference type="ARBA" id="ARBA00007528"/>
    </source>
</evidence>
<gene>
    <name evidence="11" type="ORF">N7509_012666</name>
</gene>
<comment type="subcellular location">
    <subcellularLocation>
        <location evidence="1 8">Cell membrane</location>
        <topology evidence="1 8">Lipid-anchor</topology>
        <topology evidence="1 8">GPI-anchor</topology>
    </subcellularLocation>
</comment>
<evidence type="ECO:0000256" key="1">
    <source>
        <dbReference type="ARBA" id="ARBA00004609"/>
    </source>
</evidence>
<dbReference type="GO" id="GO:0071970">
    <property type="term" value="P:fungal-type cell wall (1-&gt;3)-beta-D-glucan biosynthetic process"/>
    <property type="evidence" value="ECO:0007669"/>
    <property type="project" value="TreeGrafter"/>
</dbReference>
<dbReference type="GeneID" id="81376283"/>
<dbReference type="Proteomes" id="UP001147747">
    <property type="component" value="Unassembled WGS sequence"/>
</dbReference>
<organism evidence="11 12">
    <name type="scientific">Penicillium cosmopolitanum</name>
    <dbReference type="NCBI Taxonomy" id="1131564"/>
    <lineage>
        <taxon>Eukaryota</taxon>
        <taxon>Fungi</taxon>
        <taxon>Dikarya</taxon>
        <taxon>Ascomycota</taxon>
        <taxon>Pezizomycotina</taxon>
        <taxon>Eurotiomycetes</taxon>
        <taxon>Eurotiomycetidae</taxon>
        <taxon>Eurotiales</taxon>
        <taxon>Aspergillaceae</taxon>
        <taxon>Penicillium</taxon>
    </lineage>
</organism>
<protein>
    <recommendedName>
        <fullName evidence="8">1,3-beta-glucanosyltransferase</fullName>
        <ecNumber evidence="8">2.4.1.-</ecNumber>
    </recommendedName>
</protein>
<dbReference type="InterPro" id="IPR004886">
    <property type="entry name" value="Glucanosyltransferase"/>
</dbReference>
<comment type="function">
    <text evidence="7">Splits internally a 1,3-beta-glucan molecule and transfers the newly generated reducing end (the donor) to the non-reducing end of another 1,3-beta-glucan molecule (the acceptor) forming a 1,3-beta linkage, resulting in the elongation of 1,3-beta-glucan chains in the cell wall. Involved in cell wall morphogenesis.</text>
</comment>
<dbReference type="GO" id="GO:0005886">
    <property type="term" value="C:plasma membrane"/>
    <property type="evidence" value="ECO:0007669"/>
    <property type="project" value="UniProtKB-SubCell"/>
</dbReference>
<dbReference type="OrthoDB" id="421038at2759"/>
<keyword evidence="8 9" id="KW-0472">Membrane</keyword>
<evidence type="ECO:0000256" key="3">
    <source>
        <dbReference type="ARBA" id="ARBA00022729"/>
    </source>
</evidence>
<dbReference type="Pfam" id="PF03198">
    <property type="entry name" value="Glyco_hydro_72"/>
    <property type="match status" value="1"/>
</dbReference>
<dbReference type="RefSeq" id="XP_056483333.1">
    <property type="nucleotide sequence ID" value="XM_056637303.1"/>
</dbReference>
<dbReference type="Gene3D" id="3.20.20.80">
    <property type="entry name" value="Glycosidases"/>
    <property type="match status" value="1"/>
</dbReference>
<sequence>MRISISRIGSKFFYSNNDTQFFIRGIAYQENYSGGGAKGTGETSKEIYIDPLANGDQCQRDIVYLQQLRTNLIRTYAIDPSKNHDDCMQKLADAGIYVISDLSSPDESIKADEPSWNFDQYIRYTSVIDSLHNYDNVIGFFAGNEVVNQPNQTASVAFVKAAARDMKAYIKKKNYRKSLGIGYAATDRQDIRQDMSAYLNCGDQDSAIDFYGYNIYEWCGDKTFSSSGYEERTDQYRNYSIPIFFSEYGCVTSGPRSFQDIPVLYSDKMNDVWSGGIVYMYFDVSGGEGYGLVSASGSSATPGIDFASLSKQIQSATATGVNKASYSPSNSAQECPTANVNWLAQSSPLPPSPNGDFCDCLMGTFECVVKDAVDLKDYHTLFGLVCGFGNGICDDIAHNATTGHYGASSACSPKEQLSLVINNYYLSQNKTENACNFDGQAQIHEPFGTPKDCNSLIGQVGGTATVSAGGTGATSTSKGAAAHMVNPAAVIVGGWLGLGSLAAAILIGSLMVIL</sequence>
<evidence type="ECO:0000259" key="10">
    <source>
        <dbReference type="SMART" id="SM00768"/>
    </source>
</evidence>
<reference evidence="11" key="1">
    <citation type="submission" date="2022-12" db="EMBL/GenBank/DDBJ databases">
        <authorList>
            <person name="Petersen C."/>
        </authorList>
    </citation>
    <scope>NUCLEOTIDE SEQUENCE</scope>
    <source>
        <strain evidence="11">IBT 29677</strain>
    </source>
</reference>
<keyword evidence="9" id="KW-1133">Transmembrane helix</keyword>
<proteinExistence type="inferred from homology"/>
<evidence type="ECO:0000313" key="12">
    <source>
        <dbReference type="Proteomes" id="UP001147747"/>
    </source>
</evidence>
<keyword evidence="4" id="KW-1015">Disulfide bond</keyword>
<name>A0A9W9SJX4_9EURO</name>